<evidence type="ECO:0008006" key="4">
    <source>
        <dbReference type="Google" id="ProtNLM"/>
    </source>
</evidence>
<dbReference type="InterPro" id="IPR017853">
    <property type="entry name" value="GH"/>
</dbReference>
<gene>
    <name evidence="2" type="ORF">UC35_18140</name>
</gene>
<dbReference type="Proteomes" id="UP000070433">
    <property type="component" value="Chromosome"/>
</dbReference>
<feature type="compositionally biased region" description="Pro residues" evidence="1">
    <location>
        <begin position="32"/>
        <end position="47"/>
    </location>
</feature>
<feature type="compositionally biased region" description="Gly residues" evidence="1">
    <location>
        <begin position="1"/>
        <end position="13"/>
    </location>
</feature>
<protein>
    <recommendedName>
        <fullName evidence="4">Asl1-like glycosyl hydrolase catalytic domain-containing protein</fullName>
    </recommendedName>
</protein>
<name>A0A127JWN5_9BURK</name>
<dbReference type="AlphaFoldDB" id="A0A127JWN5"/>
<organism evidence="2 3">
    <name type="scientific">Ramlibacter tataouinensis</name>
    <dbReference type="NCBI Taxonomy" id="94132"/>
    <lineage>
        <taxon>Bacteria</taxon>
        <taxon>Pseudomonadati</taxon>
        <taxon>Pseudomonadota</taxon>
        <taxon>Betaproteobacteria</taxon>
        <taxon>Burkholderiales</taxon>
        <taxon>Comamonadaceae</taxon>
        <taxon>Ramlibacter</taxon>
    </lineage>
</organism>
<accession>A0A127JWN5</accession>
<evidence type="ECO:0000313" key="2">
    <source>
        <dbReference type="EMBL" id="AMO24407.1"/>
    </source>
</evidence>
<feature type="compositionally biased region" description="Polar residues" evidence="1">
    <location>
        <begin position="14"/>
        <end position="28"/>
    </location>
</feature>
<evidence type="ECO:0000313" key="3">
    <source>
        <dbReference type="Proteomes" id="UP000070433"/>
    </source>
</evidence>
<dbReference type="Gene3D" id="3.20.20.80">
    <property type="entry name" value="Glycosidases"/>
    <property type="match status" value="1"/>
</dbReference>
<evidence type="ECO:0000256" key="1">
    <source>
        <dbReference type="SAM" id="MobiDB-lite"/>
    </source>
</evidence>
<dbReference type="SUPFAM" id="SSF51445">
    <property type="entry name" value="(Trans)glycosidases"/>
    <property type="match status" value="1"/>
</dbReference>
<feature type="region of interest" description="Disordered" evidence="1">
    <location>
        <begin position="1"/>
        <end position="56"/>
    </location>
</feature>
<proteinExistence type="predicted"/>
<sequence length="399" mass="42466">MLAGCGGGGGGGSTETQLPVTGEASSVTAAPSPAPSSPAAAPSPAPAPSAAAPSPAAQAGSLIFGVNTHTGSDANSNSQRAEIMKERNFKSSRMDLWAGDMNAFRDQVNKIRANGGKVEVALQVSFQWDSSCSPDLAGIEQRAYNDTATLVNQTKDIVYDYELLNEVQLRPEIQREVPWNSAGSSTAPYQGKPCVASLTAALKGMSRAIQDIRASSGLPLKVIMGALGRDWGLMTHLRNNGVQWDITGWHVYPRQEQASLLNDTWYGAGGPLAQLASFGKPVRINEFHCGEIYDGAYENQAGMATTEKCLKGLTRHLKELRTQTIANIESIHLYELLDEPGKSAPESRFGLMYSLSQPKVHLYLASAFAGGSLTAAERNELTSRGLLTNAEIDAMQVAP</sequence>
<keyword evidence="3" id="KW-1185">Reference proteome</keyword>
<dbReference type="EMBL" id="CP010951">
    <property type="protein sequence ID" value="AMO24407.1"/>
    <property type="molecule type" value="Genomic_DNA"/>
</dbReference>
<reference evidence="2 3" key="1">
    <citation type="journal article" date="2014" name="Int. J. Syst. Evol. Microbiol.">
        <title>Ramlibacter solisilvae sp. nov., isolated from forest soil, and emended description of the genus Ramlibacter.</title>
        <authorList>
            <person name="Lee H.J."/>
            <person name="Lee S.H."/>
            <person name="Lee S.S."/>
            <person name="Lee J.S."/>
            <person name="Kim Y."/>
            <person name="Kim S.C."/>
            <person name="Jeon C.O."/>
        </authorList>
    </citation>
    <scope>NUCLEOTIDE SEQUENCE [LARGE SCALE GENOMIC DNA]</scope>
    <source>
        <strain evidence="2 3">5-10</strain>
    </source>
</reference>